<proteinExistence type="predicted"/>
<name>A0A024TKE4_9STRA</name>
<dbReference type="AlphaFoldDB" id="A0A024TKE4"/>
<organism evidence="1">
    <name type="scientific">Aphanomyces invadans</name>
    <dbReference type="NCBI Taxonomy" id="157072"/>
    <lineage>
        <taxon>Eukaryota</taxon>
        <taxon>Sar</taxon>
        <taxon>Stramenopiles</taxon>
        <taxon>Oomycota</taxon>
        <taxon>Saprolegniomycetes</taxon>
        <taxon>Saprolegniales</taxon>
        <taxon>Verrucalvaceae</taxon>
        <taxon>Aphanomyces</taxon>
    </lineage>
</organism>
<dbReference type="GeneID" id="20088828"/>
<accession>A0A024TKE4</accession>
<gene>
    <name evidence="1" type="ORF">H310_11778</name>
</gene>
<reference evidence="1" key="1">
    <citation type="submission" date="2013-12" db="EMBL/GenBank/DDBJ databases">
        <title>The Genome Sequence of Aphanomyces invadans NJM9701.</title>
        <authorList>
            <consortium name="The Broad Institute Genomics Platform"/>
            <person name="Russ C."/>
            <person name="Tyler B."/>
            <person name="van West P."/>
            <person name="Dieguez-Uribeondo J."/>
            <person name="Young S.K."/>
            <person name="Zeng Q."/>
            <person name="Gargeya S."/>
            <person name="Fitzgerald M."/>
            <person name="Abouelleil A."/>
            <person name="Alvarado L."/>
            <person name="Chapman S.B."/>
            <person name="Gainer-Dewar J."/>
            <person name="Goldberg J."/>
            <person name="Griggs A."/>
            <person name="Gujja S."/>
            <person name="Hansen M."/>
            <person name="Howarth C."/>
            <person name="Imamovic A."/>
            <person name="Ireland A."/>
            <person name="Larimer J."/>
            <person name="McCowan C."/>
            <person name="Murphy C."/>
            <person name="Pearson M."/>
            <person name="Poon T.W."/>
            <person name="Priest M."/>
            <person name="Roberts A."/>
            <person name="Saif S."/>
            <person name="Shea T."/>
            <person name="Sykes S."/>
            <person name="Wortman J."/>
            <person name="Nusbaum C."/>
            <person name="Birren B."/>
        </authorList>
    </citation>
    <scope>NUCLEOTIDE SEQUENCE [LARGE SCALE GENOMIC DNA]</scope>
    <source>
        <strain evidence="1">NJM9701</strain>
    </source>
</reference>
<dbReference type="EMBL" id="KI913985">
    <property type="protein sequence ID" value="ETV94449.1"/>
    <property type="molecule type" value="Genomic_DNA"/>
</dbReference>
<dbReference type="VEuPathDB" id="FungiDB:H310_11778"/>
<dbReference type="RefSeq" id="XP_008876764.1">
    <property type="nucleotide sequence ID" value="XM_008878542.1"/>
</dbReference>
<sequence>MVRCICDDVDRTKDKARGVPLLYMRTCRSQDRNRVVRVCRAHRPTCNVDVHSSKHCSSHSTTRTHIIARERMVHSFCTTVKKSLPKVVKSCSVNIAWHMHLPSPKPRCLSWVVRQG</sequence>
<protein>
    <submittedName>
        <fullName evidence="1">Uncharacterized protein</fullName>
    </submittedName>
</protein>
<evidence type="ECO:0000313" key="1">
    <source>
        <dbReference type="EMBL" id="ETV94449.1"/>
    </source>
</evidence>